<dbReference type="GeneID" id="36565530"/>
<dbReference type="VEuPathDB" id="FungiDB:C7M61_002141"/>
<feature type="compositionally biased region" description="Basic and acidic residues" evidence="1">
    <location>
        <begin position="493"/>
        <end position="507"/>
    </location>
</feature>
<dbReference type="InterPro" id="IPR050587">
    <property type="entry name" value="GNT1/Glycosyltrans_8"/>
</dbReference>
<dbReference type="GO" id="GO:0016757">
    <property type="term" value="F:glycosyltransferase activity"/>
    <property type="evidence" value="ECO:0007669"/>
    <property type="project" value="InterPro"/>
</dbReference>
<name>A0A2P7YSA2_9ASCO</name>
<evidence type="ECO:0000256" key="1">
    <source>
        <dbReference type="SAM" id="MobiDB-lite"/>
    </source>
</evidence>
<evidence type="ECO:0000256" key="2">
    <source>
        <dbReference type="SAM" id="SignalP"/>
    </source>
</evidence>
<evidence type="ECO:0000313" key="3">
    <source>
        <dbReference type="EMBL" id="PSK38838.1"/>
    </source>
</evidence>
<dbReference type="SUPFAM" id="SSF53448">
    <property type="entry name" value="Nucleotide-diphospho-sugar transferases"/>
    <property type="match status" value="1"/>
</dbReference>
<reference evidence="3 4" key="1">
    <citation type="submission" date="2018-03" db="EMBL/GenBank/DDBJ databases">
        <title>Candida pseudohaemulonii genome assembly and annotation.</title>
        <authorList>
            <person name="Munoz J.F."/>
            <person name="Gade L.G."/>
            <person name="Chow N.A."/>
            <person name="Litvintseva A.P."/>
            <person name="Loparev V.N."/>
            <person name="Cuomo C.A."/>
        </authorList>
    </citation>
    <scope>NUCLEOTIDE SEQUENCE [LARGE SCALE GENOMIC DNA]</scope>
    <source>
        <strain evidence="3 4">B12108</strain>
    </source>
</reference>
<feature type="signal peptide" evidence="2">
    <location>
        <begin position="1"/>
        <end position="21"/>
    </location>
</feature>
<organism evidence="3 4">
    <name type="scientific">Candidozyma pseudohaemuli</name>
    <dbReference type="NCBI Taxonomy" id="418784"/>
    <lineage>
        <taxon>Eukaryota</taxon>
        <taxon>Fungi</taxon>
        <taxon>Dikarya</taxon>
        <taxon>Ascomycota</taxon>
        <taxon>Saccharomycotina</taxon>
        <taxon>Pichiomycetes</taxon>
        <taxon>Metschnikowiaceae</taxon>
        <taxon>Candidozyma</taxon>
    </lineage>
</organism>
<accession>A0A2P7YSA2</accession>
<feature type="chain" id="PRO_5015180088" description="Glycogenin glucosyltransferase" evidence="2">
    <location>
        <begin position="22"/>
        <end position="563"/>
    </location>
</feature>
<dbReference type="InterPro" id="IPR029044">
    <property type="entry name" value="Nucleotide-diphossugar_trans"/>
</dbReference>
<gene>
    <name evidence="3" type="ORF">C7M61_002141</name>
</gene>
<dbReference type="AlphaFoldDB" id="A0A2P7YSA2"/>
<feature type="region of interest" description="Disordered" evidence="1">
    <location>
        <begin position="493"/>
        <end position="540"/>
    </location>
</feature>
<comment type="caution">
    <text evidence="3">The sequence shown here is derived from an EMBL/GenBank/DDBJ whole genome shotgun (WGS) entry which is preliminary data.</text>
</comment>
<dbReference type="EMBL" id="PYFQ01000004">
    <property type="protein sequence ID" value="PSK38838.1"/>
    <property type="molecule type" value="Genomic_DNA"/>
</dbReference>
<dbReference type="PANTHER" id="PTHR11183">
    <property type="entry name" value="GLYCOGENIN SUBFAMILY MEMBER"/>
    <property type="match status" value="1"/>
</dbReference>
<protein>
    <recommendedName>
        <fullName evidence="5">Glycogenin glucosyltransferase</fullName>
    </recommendedName>
</protein>
<keyword evidence="2" id="KW-0732">Signal</keyword>
<keyword evidence="4" id="KW-1185">Reference proteome</keyword>
<evidence type="ECO:0008006" key="5">
    <source>
        <dbReference type="Google" id="ProtNLM"/>
    </source>
</evidence>
<dbReference type="STRING" id="418784.A0A2P7YSA2"/>
<dbReference type="Proteomes" id="UP000241107">
    <property type="component" value="Unassembled WGS sequence"/>
</dbReference>
<dbReference type="RefSeq" id="XP_024714024.1">
    <property type="nucleotide sequence ID" value="XM_024857525.1"/>
</dbReference>
<dbReference type="OrthoDB" id="2014201at2759"/>
<dbReference type="InterPro" id="IPR002495">
    <property type="entry name" value="Glyco_trans_8"/>
</dbReference>
<evidence type="ECO:0000313" key="4">
    <source>
        <dbReference type="Proteomes" id="UP000241107"/>
    </source>
</evidence>
<proteinExistence type="predicted"/>
<feature type="compositionally biased region" description="Acidic residues" evidence="1">
    <location>
        <begin position="508"/>
        <end position="536"/>
    </location>
</feature>
<dbReference type="Gene3D" id="3.90.550.10">
    <property type="entry name" value="Spore Coat Polysaccharide Biosynthesis Protein SpsA, Chain A"/>
    <property type="match status" value="1"/>
</dbReference>
<dbReference type="Pfam" id="PF01501">
    <property type="entry name" value="Glyco_transf_8"/>
    <property type="match status" value="1"/>
</dbReference>
<sequence>MWAVALMIFLEGYIPGALVLGERLRQQRLHGAKRVLLVVPGRFSHRQLQLLAAFWDEVVPVEQGQETQNKNFNDGTFSGWRNGHAEALAKIALWRLPYEKVLFLDADTLPRADVADLLAVEFAPDQIVAAPDAGCPDTFNLGVFVLRPLRETHEELTNEMAKVAFGASFLYDGGDQALLNAVFNPDPSWPQLAHWSVSQPEVQPQRPRRWVQIPYLFNTAAELQGPVLSFYALAAEKRFRHDVVCVHFVGPRKPWYGGSGAYSDEWWAAWNEVVSRGRSVESFETAFSSLAARVCNMESLLGEVKVAPLGSDPVFVEIEESNEESVPIESEIAPSVAFKDMFADLNAELQQNKQQAVEPPGNSGSELCDPAKYIEAFGPTPQEALWDATREEPPQELPKNETFAEELKAYRTQWSENHETQEPAPVEEIKEAPRPAPEIIEEHENAVPTVVEATKALQLETPVEHLSIFHNQVAERVFDRSDYVPMHSLLQKKEPKKEVKPEEKIVDTESEAEEIEAEEEEVEEEPMEVEEEEVVESTEPVRRLAPIFPWELRPAHAPERSFD</sequence>